<dbReference type="InterPro" id="IPR012677">
    <property type="entry name" value="Nucleotide-bd_a/b_plait_sf"/>
</dbReference>
<evidence type="ECO:0000313" key="7">
    <source>
        <dbReference type="EMBL" id="KOX70037.1"/>
    </source>
</evidence>
<keyword evidence="8" id="KW-1185">Reference proteome</keyword>
<organism evidence="7 8">
    <name type="scientific">Melipona quadrifasciata</name>
    <dbReference type="NCBI Taxonomy" id="166423"/>
    <lineage>
        <taxon>Eukaryota</taxon>
        <taxon>Metazoa</taxon>
        <taxon>Ecdysozoa</taxon>
        <taxon>Arthropoda</taxon>
        <taxon>Hexapoda</taxon>
        <taxon>Insecta</taxon>
        <taxon>Pterygota</taxon>
        <taxon>Neoptera</taxon>
        <taxon>Endopterygota</taxon>
        <taxon>Hymenoptera</taxon>
        <taxon>Apocrita</taxon>
        <taxon>Aculeata</taxon>
        <taxon>Apoidea</taxon>
        <taxon>Anthophila</taxon>
        <taxon>Apidae</taxon>
        <taxon>Melipona</taxon>
    </lineage>
</organism>
<reference evidence="7 8" key="1">
    <citation type="submission" date="2015-07" db="EMBL/GenBank/DDBJ databases">
        <title>The genome of Melipona quadrifasciata.</title>
        <authorList>
            <person name="Pan H."/>
            <person name="Kapheim K."/>
        </authorList>
    </citation>
    <scope>NUCLEOTIDE SEQUENCE [LARGE SCALE GENOMIC DNA]</scope>
    <source>
        <strain evidence="7">0111107301</strain>
        <tissue evidence="7">Whole body</tissue>
    </source>
</reference>
<dbReference type="InterPro" id="IPR050666">
    <property type="entry name" value="ESRP"/>
</dbReference>
<evidence type="ECO:0000259" key="6">
    <source>
        <dbReference type="PROSITE" id="PS50102"/>
    </source>
</evidence>
<keyword evidence="1" id="KW-0597">Phosphoprotein</keyword>
<dbReference type="Pfam" id="PF00076">
    <property type="entry name" value="RRM_1"/>
    <property type="match status" value="1"/>
</dbReference>
<dbReference type="CDD" id="cd12503">
    <property type="entry name" value="RRM1_hnRNPH_GRSF1_like"/>
    <property type="match status" value="1"/>
</dbReference>
<dbReference type="InterPro" id="IPR000504">
    <property type="entry name" value="RRM_dom"/>
</dbReference>
<dbReference type="SUPFAM" id="SSF54928">
    <property type="entry name" value="RNA-binding domain, RBD"/>
    <property type="match status" value="1"/>
</dbReference>
<dbReference type="FunFam" id="3.30.70.330:FF:000071">
    <property type="entry name" value="heterogeneous nuclear ribonucleoprotein H isoform X1"/>
    <property type="match status" value="1"/>
</dbReference>
<dbReference type="SMART" id="SM00360">
    <property type="entry name" value="RRM"/>
    <property type="match status" value="1"/>
</dbReference>
<dbReference type="STRING" id="166423.A0A0M8ZSG2"/>
<keyword evidence="7" id="KW-0687">Ribonucleoprotein</keyword>
<dbReference type="PROSITE" id="PS50102">
    <property type="entry name" value="RRM"/>
    <property type="match status" value="1"/>
</dbReference>
<dbReference type="GO" id="GO:0003723">
    <property type="term" value="F:RNA binding"/>
    <property type="evidence" value="ECO:0007669"/>
    <property type="project" value="UniProtKB-UniRule"/>
</dbReference>
<feature type="domain" description="RRM" evidence="6">
    <location>
        <begin position="13"/>
        <end position="92"/>
    </location>
</feature>
<evidence type="ECO:0000256" key="3">
    <source>
        <dbReference type="ARBA" id="ARBA00022884"/>
    </source>
</evidence>
<evidence type="ECO:0000256" key="1">
    <source>
        <dbReference type="ARBA" id="ARBA00022553"/>
    </source>
</evidence>
<keyword evidence="5" id="KW-0472">Membrane</keyword>
<keyword evidence="5" id="KW-0812">Transmembrane</keyword>
<gene>
    <name evidence="7" type="ORF">WN51_04554</name>
</gene>
<evidence type="ECO:0000256" key="5">
    <source>
        <dbReference type="SAM" id="Phobius"/>
    </source>
</evidence>
<keyword evidence="5" id="KW-1133">Transmembrane helix</keyword>
<accession>A0A0M8ZSG2</accession>
<dbReference type="PANTHER" id="PTHR13976">
    <property type="entry name" value="HETEROGENEOUS NUCLEAR RIBONUCLEOPROTEIN-RELATED"/>
    <property type="match status" value="1"/>
</dbReference>
<dbReference type="OrthoDB" id="431068at2759"/>
<sequence length="155" mass="17665">MSNGSGDHDDEGYVVKLRGLPWSTTVDEIMKFFSDCSITNGKNGVHMTMSREGRPSGEAYVEMDTLEDIEKACKRDRDHMGHRYIEVFKAKRGEMEWVVKRSGMNLENAMDDGCVRLRGLPFGCSKEEIAQFFSGILYHTFKLVFLSIFLGIIYC</sequence>
<proteinExistence type="predicted"/>
<dbReference type="Proteomes" id="UP000053105">
    <property type="component" value="Unassembled WGS sequence"/>
</dbReference>
<keyword evidence="3 4" id="KW-0694">RNA-binding</keyword>
<dbReference type="Gene3D" id="3.30.70.330">
    <property type="match status" value="2"/>
</dbReference>
<dbReference type="AlphaFoldDB" id="A0A0M8ZSG2"/>
<dbReference type="EMBL" id="KQ435878">
    <property type="protein sequence ID" value="KOX70037.1"/>
    <property type="molecule type" value="Genomic_DNA"/>
</dbReference>
<feature type="transmembrane region" description="Helical" evidence="5">
    <location>
        <begin position="136"/>
        <end position="154"/>
    </location>
</feature>
<name>A0A0M8ZSG2_9HYME</name>
<evidence type="ECO:0000256" key="4">
    <source>
        <dbReference type="PROSITE-ProRule" id="PRU00176"/>
    </source>
</evidence>
<protein>
    <submittedName>
        <fullName evidence="7">Heterogeneous nuclear ribonucleoprotein H2</fullName>
    </submittedName>
</protein>
<dbReference type="InterPro" id="IPR035979">
    <property type="entry name" value="RBD_domain_sf"/>
</dbReference>
<dbReference type="GO" id="GO:1990904">
    <property type="term" value="C:ribonucleoprotein complex"/>
    <property type="evidence" value="ECO:0007669"/>
    <property type="project" value="UniProtKB-KW"/>
</dbReference>
<evidence type="ECO:0000256" key="2">
    <source>
        <dbReference type="ARBA" id="ARBA00022737"/>
    </source>
</evidence>
<keyword evidence="2" id="KW-0677">Repeat</keyword>
<evidence type="ECO:0000313" key="8">
    <source>
        <dbReference type="Proteomes" id="UP000053105"/>
    </source>
</evidence>